<name>A0A0E0ATN6_9ORYZ</name>
<dbReference type="Proteomes" id="UP000026961">
    <property type="component" value="Chromosome 8"/>
</dbReference>
<accession>A0A0E0ATN6</accession>
<dbReference type="Gramene" id="OGLUM08G10730.2">
    <property type="protein sequence ID" value="OGLUM08G10730.2"/>
    <property type="gene ID" value="OGLUM08G10730"/>
</dbReference>
<reference evidence="2" key="1">
    <citation type="submission" date="2015-04" db="UniProtKB">
        <authorList>
            <consortium name="EnsemblPlants"/>
        </authorList>
    </citation>
    <scope>IDENTIFICATION</scope>
</reference>
<sequence length="226" mass="25170">MVFPLAPLPLSLFVSSRFLLGVLFDSELRGEFTYLKLVFIMMLQPAPTWPWKGTGVMMEDTRRCPDVVQNFLPCGRFGQVLHAAIKTEYLNGQPPPPGELKLNLNGAFFESNKSGIRGFVTDCSALVGALTSRNFECAPGGVVFRQIRALLQMDFPNVKSLFLWHSSSSTIVTVTATIVDHLHGSMASSSTTVATTVINHLHGWRAREPLPSPSHRPHRCRHRHYL</sequence>
<evidence type="ECO:0008006" key="4">
    <source>
        <dbReference type="Google" id="ProtNLM"/>
    </source>
</evidence>
<organism evidence="2">
    <name type="scientific">Oryza glumipatula</name>
    <dbReference type="NCBI Taxonomy" id="40148"/>
    <lineage>
        <taxon>Eukaryota</taxon>
        <taxon>Viridiplantae</taxon>
        <taxon>Streptophyta</taxon>
        <taxon>Embryophyta</taxon>
        <taxon>Tracheophyta</taxon>
        <taxon>Spermatophyta</taxon>
        <taxon>Magnoliopsida</taxon>
        <taxon>Liliopsida</taxon>
        <taxon>Poales</taxon>
        <taxon>Poaceae</taxon>
        <taxon>BOP clade</taxon>
        <taxon>Oryzoideae</taxon>
        <taxon>Oryzeae</taxon>
        <taxon>Oryzinae</taxon>
        <taxon>Oryza</taxon>
    </lineage>
</organism>
<evidence type="ECO:0000313" key="2">
    <source>
        <dbReference type="EnsemblPlants" id="OGLUM08G10730.2"/>
    </source>
</evidence>
<protein>
    <recommendedName>
        <fullName evidence="4">RNase H type-1 domain-containing protein</fullName>
    </recommendedName>
</protein>
<keyword evidence="1" id="KW-0732">Signal</keyword>
<proteinExistence type="predicted"/>
<dbReference type="EnsemblPlants" id="OGLUM08G10730.2">
    <property type="protein sequence ID" value="OGLUM08G10730.2"/>
    <property type="gene ID" value="OGLUM08G10730"/>
</dbReference>
<feature type="signal peptide" evidence="1">
    <location>
        <begin position="1"/>
        <end position="16"/>
    </location>
</feature>
<evidence type="ECO:0000256" key="1">
    <source>
        <dbReference type="SAM" id="SignalP"/>
    </source>
</evidence>
<dbReference type="AlphaFoldDB" id="A0A0E0ATN6"/>
<feature type="chain" id="PRO_5002354101" description="RNase H type-1 domain-containing protein" evidence="1">
    <location>
        <begin position="17"/>
        <end position="226"/>
    </location>
</feature>
<reference evidence="2" key="2">
    <citation type="submission" date="2018-05" db="EMBL/GenBank/DDBJ databases">
        <title>OgluRS3 (Oryza glumaepatula Reference Sequence Version 3).</title>
        <authorList>
            <person name="Zhang J."/>
            <person name="Kudrna D."/>
            <person name="Lee S."/>
            <person name="Talag J."/>
            <person name="Welchert J."/>
            <person name="Wing R.A."/>
        </authorList>
    </citation>
    <scope>NUCLEOTIDE SEQUENCE [LARGE SCALE GENOMIC DNA]</scope>
</reference>
<keyword evidence="3" id="KW-1185">Reference proteome</keyword>
<evidence type="ECO:0000313" key="3">
    <source>
        <dbReference type="Proteomes" id="UP000026961"/>
    </source>
</evidence>